<dbReference type="Proteomes" id="UP000736164">
    <property type="component" value="Unassembled WGS sequence"/>
</dbReference>
<feature type="domain" description="G-protein coupled receptors family 1 profile" evidence="12">
    <location>
        <begin position="22"/>
        <end position="286"/>
    </location>
</feature>
<evidence type="ECO:0000259" key="12">
    <source>
        <dbReference type="PROSITE" id="PS50262"/>
    </source>
</evidence>
<comment type="caution">
    <text evidence="13">The sequence shown here is derived from an EMBL/GenBank/DDBJ whole genome shotgun (WGS) entry which is preliminary data.</text>
</comment>
<feature type="transmembrane region" description="Helical" evidence="11">
    <location>
        <begin position="123"/>
        <end position="139"/>
    </location>
</feature>
<dbReference type="SUPFAM" id="SSF81321">
    <property type="entry name" value="Family A G protein-coupled receptor-like"/>
    <property type="match status" value="1"/>
</dbReference>
<evidence type="ECO:0000256" key="9">
    <source>
        <dbReference type="ARBA" id="ARBA00023170"/>
    </source>
</evidence>
<name>A0A8J7P450_ATRSP</name>
<dbReference type="GO" id="GO:0019236">
    <property type="term" value="P:response to pheromone"/>
    <property type="evidence" value="ECO:0007669"/>
    <property type="project" value="UniProtKB-KW"/>
</dbReference>
<dbReference type="PANTHER" id="PTHR24062">
    <property type="entry name" value="VOMERONASAL TYPE-1 RECEPTOR"/>
    <property type="match status" value="1"/>
</dbReference>
<protein>
    <recommendedName>
        <fullName evidence="11">Vomeronasal type-1 receptor</fullName>
    </recommendedName>
</protein>
<accession>A0A8J7P450</accession>
<keyword evidence="10 11" id="KW-0807">Transducer</keyword>
<feature type="transmembrane region" description="Helical" evidence="11">
    <location>
        <begin position="12"/>
        <end position="33"/>
    </location>
</feature>
<reference evidence="13" key="1">
    <citation type="journal article" date="2021" name="Cell">
        <title>Tracing the genetic footprints of vertebrate landing in non-teleost ray-finned fishes.</title>
        <authorList>
            <person name="Bi X."/>
            <person name="Wang K."/>
            <person name="Yang L."/>
            <person name="Pan H."/>
            <person name="Jiang H."/>
            <person name="Wei Q."/>
            <person name="Fang M."/>
            <person name="Yu H."/>
            <person name="Zhu C."/>
            <person name="Cai Y."/>
            <person name="He Y."/>
            <person name="Gan X."/>
            <person name="Zeng H."/>
            <person name="Yu D."/>
            <person name="Zhu Y."/>
            <person name="Jiang H."/>
            <person name="Qiu Q."/>
            <person name="Yang H."/>
            <person name="Zhang Y.E."/>
            <person name="Wang W."/>
            <person name="Zhu M."/>
            <person name="He S."/>
            <person name="Zhang G."/>
        </authorList>
    </citation>
    <scope>NUCLEOTIDE SEQUENCE</scope>
    <source>
        <strain evidence="13">Allg_001</strain>
    </source>
</reference>
<dbReference type="InterPro" id="IPR017452">
    <property type="entry name" value="GPCR_Rhodpsn_7TM"/>
</dbReference>
<dbReference type="InterPro" id="IPR004072">
    <property type="entry name" value="Vmron_rcpt_1"/>
</dbReference>
<keyword evidence="5 11" id="KW-0812">Transmembrane</keyword>
<feature type="transmembrane region" description="Helical" evidence="11">
    <location>
        <begin position="190"/>
        <end position="208"/>
    </location>
</feature>
<dbReference type="FunFam" id="1.20.1070.10:FF:000300">
    <property type="entry name" value="Vomeronasal type-1 receptor"/>
    <property type="match status" value="1"/>
</dbReference>
<proteinExistence type="inferred from homology"/>
<keyword evidence="4 11" id="KW-0589">Pheromone response</keyword>
<organism evidence="13 14">
    <name type="scientific">Atractosteus spatula</name>
    <name type="common">Alligator gar</name>
    <name type="synonym">Lepisosteus spatula</name>
    <dbReference type="NCBI Taxonomy" id="7917"/>
    <lineage>
        <taxon>Eukaryota</taxon>
        <taxon>Metazoa</taxon>
        <taxon>Chordata</taxon>
        <taxon>Craniata</taxon>
        <taxon>Vertebrata</taxon>
        <taxon>Euteleostomi</taxon>
        <taxon>Actinopterygii</taxon>
        <taxon>Neopterygii</taxon>
        <taxon>Holostei</taxon>
        <taxon>Semionotiformes</taxon>
        <taxon>Lepisosteidae</taxon>
        <taxon>Atractosteus</taxon>
    </lineage>
</organism>
<evidence type="ECO:0000256" key="10">
    <source>
        <dbReference type="ARBA" id="ARBA00023224"/>
    </source>
</evidence>
<keyword evidence="14" id="KW-1185">Reference proteome</keyword>
<keyword evidence="6 11" id="KW-1133">Transmembrane helix</keyword>
<feature type="transmembrane region" description="Helical" evidence="11">
    <location>
        <begin position="93"/>
        <end position="111"/>
    </location>
</feature>
<evidence type="ECO:0000256" key="1">
    <source>
        <dbReference type="ARBA" id="ARBA00004651"/>
    </source>
</evidence>
<evidence type="ECO:0000256" key="5">
    <source>
        <dbReference type="ARBA" id="ARBA00022692"/>
    </source>
</evidence>
<keyword evidence="3 11" id="KW-1003">Cell membrane</keyword>
<evidence type="ECO:0000313" key="13">
    <source>
        <dbReference type="EMBL" id="MBN3323070.1"/>
    </source>
</evidence>
<gene>
    <name evidence="13" type="primary">Vn1r1_5</name>
    <name evidence="13" type="ORF">GTO95_0001440</name>
</gene>
<feature type="transmembrane region" description="Helical" evidence="11">
    <location>
        <begin position="236"/>
        <end position="258"/>
    </location>
</feature>
<dbReference type="Gene3D" id="1.20.1070.10">
    <property type="entry name" value="Rhodopsin 7-helix transmembrane proteins"/>
    <property type="match status" value="1"/>
</dbReference>
<evidence type="ECO:0000256" key="6">
    <source>
        <dbReference type="ARBA" id="ARBA00022989"/>
    </source>
</evidence>
<dbReference type="Pfam" id="PF03402">
    <property type="entry name" value="V1R"/>
    <property type="match status" value="1"/>
</dbReference>
<feature type="transmembrane region" description="Helical" evidence="11">
    <location>
        <begin position="270"/>
        <end position="288"/>
    </location>
</feature>
<comment type="subcellular location">
    <subcellularLocation>
        <location evidence="1 11">Cell membrane</location>
        <topology evidence="1 11">Multi-pass membrane protein</topology>
    </subcellularLocation>
</comment>
<dbReference type="PRINTS" id="PR01534">
    <property type="entry name" value="VOMERONASL1R"/>
</dbReference>
<feature type="non-terminal residue" evidence="13">
    <location>
        <position position="1"/>
    </location>
</feature>
<comment type="similarity">
    <text evidence="2 11">Belongs to the G-protein coupled receptor 1 family.</text>
</comment>
<evidence type="ECO:0000313" key="14">
    <source>
        <dbReference type="Proteomes" id="UP000736164"/>
    </source>
</evidence>
<feature type="transmembrane region" description="Helical" evidence="11">
    <location>
        <begin position="45"/>
        <end position="63"/>
    </location>
</feature>
<evidence type="ECO:0000256" key="11">
    <source>
        <dbReference type="RuleBase" id="RU364061"/>
    </source>
</evidence>
<keyword evidence="8 11" id="KW-0472">Membrane</keyword>
<feature type="non-terminal residue" evidence="13">
    <location>
        <position position="316"/>
    </location>
</feature>
<dbReference type="GO" id="GO:0005886">
    <property type="term" value="C:plasma membrane"/>
    <property type="evidence" value="ECO:0007669"/>
    <property type="project" value="UniProtKB-SubCell"/>
</dbReference>
<evidence type="ECO:0000256" key="2">
    <source>
        <dbReference type="ARBA" id="ARBA00010663"/>
    </source>
</evidence>
<evidence type="ECO:0000256" key="8">
    <source>
        <dbReference type="ARBA" id="ARBA00023136"/>
    </source>
</evidence>
<keyword evidence="7 11" id="KW-0297">G-protein coupled receptor</keyword>
<evidence type="ECO:0000256" key="7">
    <source>
        <dbReference type="ARBA" id="ARBA00023040"/>
    </source>
</evidence>
<evidence type="ECO:0000256" key="3">
    <source>
        <dbReference type="ARBA" id="ARBA00022475"/>
    </source>
</evidence>
<keyword evidence="9 11" id="KW-0675">Receptor</keyword>
<dbReference type="EMBL" id="JAAWVO010062913">
    <property type="protein sequence ID" value="MBN3323070.1"/>
    <property type="molecule type" value="Genomic_DNA"/>
</dbReference>
<dbReference type="PROSITE" id="PS50262">
    <property type="entry name" value="G_PROTEIN_RECEP_F1_2"/>
    <property type="match status" value="1"/>
</dbReference>
<dbReference type="GO" id="GO:0016503">
    <property type="term" value="F:pheromone receptor activity"/>
    <property type="evidence" value="ECO:0007669"/>
    <property type="project" value="InterPro"/>
</dbReference>
<evidence type="ECO:0000256" key="4">
    <source>
        <dbReference type="ARBA" id="ARBA00022507"/>
    </source>
</evidence>
<dbReference type="AlphaFoldDB" id="A0A8J7P450"/>
<sequence length="316" mass="35517">MDLRNLAKAVATLLQNVVGIPANLTVLGVFVHVARTERRLLPTDAIVSHLVSVNLLLILTRGIPQSLSALDYRGFYDSATCKFLIFTYRTTRAMSISLTFVLSAYQCITIAPASSCLSRLKPWLYHCLLPLNLFFWLLNGGTTYTSILYTSQVRNATLSTNTLNLGYCLVVFPSEESYFANGVMYLTRDLFFVILMVLASFYILLLLYRHQRRVKGLQSSSMSQGSRAETRAAKTVVTLVTLYVLFFGIDNLIWAYTLATEQVPLLMNDVRVFFSSLYASVCPVVVIMSNRKVNRRFSCIKLAHSSYSKETVISTI</sequence>